<evidence type="ECO:0000256" key="1">
    <source>
        <dbReference type="SAM" id="MobiDB-lite"/>
    </source>
</evidence>
<keyword evidence="3" id="KW-1185">Reference proteome</keyword>
<name>A0ABV9ACH3_9ACTN</name>
<gene>
    <name evidence="2" type="ORF">ACFPA8_21345</name>
</gene>
<feature type="region of interest" description="Disordered" evidence="1">
    <location>
        <begin position="287"/>
        <end position="309"/>
    </location>
</feature>
<reference evidence="3" key="1">
    <citation type="journal article" date="2019" name="Int. J. Syst. Evol. Microbiol.">
        <title>The Global Catalogue of Microorganisms (GCM) 10K type strain sequencing project: providing services to taxonomists for standard genome sequencing and annotation.</title>
        <authorList>
            <consortium name="The Broad Institute Genomics Platform"/>
            <consortium name="The Broad Institute Genome Sequencing Center for Infectious Disease"/>
            <person name="Wu L."/>
            <person name="Ma J."/>
        </authorList>
    </citation>
    <scope>NUCLEOTIDE SEQUENCE [LARGE SCALE GENOMIC DNA]</scope>
    <source>
        <strain evidence="3">CGMCC 4.7357</strain>
    </source>
</reference>
<evidence type="ECO:0000313" key="2">
    <source>
        <dbReference type="EMBL" id="MFC4496680.1"/>
    </source>
</evidence>
<protein>
    <submittedName>
        <fullName evidence="2">Uncharacterized protein</fullName>
    </submittedName>
</protein>
<evidence type="ECO:0000313" key="3">
    <source>
        <dbReference type="Proteomes" id="UP001595997"/>
    </source>
</evidence>
<sequence>MAHTRSRKRRARRALRREVPSIVPVLADGAHFARMRSYGSFAFDDHGSYLRQLEGLLRALTAQQIHARVVLFDPVDYELFCQAEKLDPDTPDSRVRYVAEIAAAGTTMPYRGQPVERLLPQLREAHACRLTWQTGTEILARAGTCERCGTDIGKAAFDRAAQALALVLETAGGGTHHLVGSVAVPGASLVTALDVRRTPQGELHAQESAALALTTALAAGFATAGAGGLVLRTDAGPGGATAGSEGTGDDVVRGWALDQARCWLRPLTASEVFSAYCTDPATREPLAPEPGVDHAPGFALPHPGGGLHC</sequence>
<dbReference type="EMBL" id="JBHSFH010000013">
    <property type="protein sequence ID" value="MFC4496680.1"/>
    <property type="molecule type" value="Genomic_DNA"/>
</dbReference>
<dbReference type="Proteomes" id="UP001595997">
    <property type="component" value="Unassembled WGS sequence"/>
</dbReference>
<proteinExistence type="predicted"/>
<accession>A0ABV9ACH3</accession>
<organism evidence="2 3">
    <name type="scientific">Streptomyces ovatisporus</name>
    <dbReference type="NCBI Taxonomy" id="1128682"/>
    <lineage>
        <taxon>Bacteria</taxon>
        <taxon>Bacillati</taxon>
        <taxon>Actinomycetota</taxon>
        <taxon>Actinomycetes</taxon>
        <taxon>Kitasatosporales</taxon>
        <taxon>Streptomycetaceae</taxon>
        <taxon>Streptomyces</taxon>
    </lineage>
</organism>
<comment type="caution">
    <text evidence="2">The sequence shown here is derived from an EMBL/GenBank/DDBJ whole genome shotgun (WGS) entry which is preliminary data.</text>
</comment>
<dbReference type="RefSeq" id="WP_386450944.1">
    <property type="nucleotide sequence ID" value="NZ_JBHSFH010000013.1"/>
</dbReference>